<evidence type="ECO:0008006" key="5">
    <source>
        <dbReference type="Google" id="ProtNLM"/>
    </source>
</evidence>
<evidence type="ECO:0000313" key="4">
    <source>
        <dbReference type="Proteomes" id="UP001222027"/>
    </source>
</evidence>
<dbReference type="Pfam" id="PF11204">
    <property type="entry name" value="DUF2985"/>
    <property type="match status" value="1"/>
</dbReference>
<evidence type="ECO:0000256" key="2">
    <source>
        <dbReference type="SAM" id="Phobius"/>
    </source>
</evidence>
<dbReference type="Proteomes" id="UP001222027">
    <property type="component" value="Unassembled WGS sequence"/>
</dbReference>
<dbReference type="InterPro" id="IPR021369">
    <property type="entry name" value="DUF2985"/>
</dbReference>
<dbReference type="NCBIfam" id="TIGR01571">
    <property type="entry name" value="A_thal_Cys_rich"/>
    <property type="match status" value="1"/>
</dbReference>
<feature type="compositionally biased region" description="Basic and acidic residues" evidence="1">
    <location>
        <begin position="527"/>
        <end position="536"/>
    </location>
</feature>
<dbReference type="Pfam" id="PF04749">
    <property type="entry name" value="PLAC8"/>
    <property type="match status" value="1"/>
</dbReference>
<feature type="transmembrane region" description="Helical" evidence="2">
    <location>
        <begin position="172"/>
        <end position="196"/>
    </location>
</feature>
<feature type="region of interest" description="Disordered" evidence="1">
    <location>
        <begin position="527"/>
        <end position="580"/>
    </location>
</feature>
<keyword evidence="2" id="KW-1133">Transmembrane helix</keyword>
<sequence length="580" mass="65804">MKQALLSDHQGENNKKTSSVRLLLPGQQWRTVCCRRTNANVTEEAGEGSYPRESSMVSIDAKESSMGESDPGREHCVQIPLLPERLPEQRDGRRRLVDLLKASPSPDWLKKLQFSSPLKIFRRTLDRREEISLSVPSPVGGRRRFHVQFLRRIDWRSLFRTCKEWLKNPMNIALLIWLLCVAVSGTMLGLLLLGLLNDAFPTKSLRNYWIEINNQVLNALFTLMSLYQHPNLFYHFVMLCRWSSEDITELRKMYCKNAGYRPHEWAHMTVVLALLNITCFAQYALCGLYWGYSGEERPEFLENFFFALGTATPVFAALYAVYSPLGREYDCGSDEESQGKNTAADTKRCKKHGLKLYDRRVVVSKPEWVGGLFDCRDDATACYLSFFCTFCVFGWNMERLGLGNMYVHLATFLLLCVAPFWIFNIAALNIHNYVIGDVIGIAGVVLCAFGLLYGGFWRIQMRRRFRLPRDAFCFGSASLTDYVKWMFCWPCALAQEVRTGNFYDVEDDSLVRKLMDGEEERQTIATETRDGSEALRGDATTPPVQPLMGSEDVVGGENGSTQLPPASFSAGGEDDGSSST</sequence>
<proteinExistence type="predicted"/>
<keyword evidence="2" id="KW-0472">Membrane</keyword>
<organism evidence="3 4">
    <name type="scientific">Ensete ventricosum</name>
    <name type="common">Abyssinian banana</name>
    <name type="synonym">Musa ensete</name>
    <dbReference type="NCBI Taxonomy" id="4639"/>
    <lineage>
        <taxon>Eukaryota</taxon>
        <taxon>Viridiplantae</taxon>
        <taxon>Streptophyta</taxon>
        <taxon>Embryophyta</taxon>
        <taxon>Tracheophyta</taxon>
        <taxon>Spermatophyta</taxon>
        <taxon>Magnoliopsida</taxon>
        <taxon>Liliopsida</taxon>
        <taxon>Zingiberales</taxon>
        <taxon>Musaceae</taxon>
        <taxon>Ensete</taxon>
    </lineage>
</organism>
<feature type="transmembrane region" description="Helical" evidence="2">
    <location>
        <begin position="216"/>
        <end position="244"/>
    </location>
</feature>
<dbReference type="EMBL" id="JAQQAF010000009">
    <property type="protein sequence ID" value="KAJ8461071.1"/>
    <property type="molecule type" value="Genomic_DNA"/>
</dbReference>
<dbReference type="PANTHER" id="PTHR31045:SF23">
    <property type="entry name" value="OS01G0825900 PROTEIN"/>
    <property type="match status" value="1"/>
</dbReference>
<dbReference type="GO" id="GO:0009975">
    <property type="term" value="F:cyclase activity"/>
    <property type="evidence" value="ECO:0007669"/>
    <property type="project" value="TreeGrafter"/>
</dbReference>
<protein>
    <recommendedName>
        <fullName evidence="5">PLAC8 family protein</fullName>
    </recommendedName>
</protein>
<dbReference type="PANTHER" id="PTHR31045">
    <property type="entry name" value="PLAC8 FAMILY PROTEIN-RELATED"/>
    <property type="match status" value="1"/>
</dbReference>
<feature type="transmembrane region" description="Helical" evidence="2">
    <location>
        <begin position="304"/>
        <end position="322"/>
    </location>
</feature>
<keyword evidence="4" id="KW-1185">Reference proteome</keyword>
<evidence type="ECO:0000313" key="3">
    <source>
        <dbReference type="EMBL" id="KAJ8461071.1"/>
    </source>
</evidence>
<name>A0AAV8PR70_ENSVE</name>
<accession>A0AAV8PR70</accession>
<gene>
    <name evidence="3" type="ORF">OPV22_033997</name>
</gene>
<feature type="transmembrane region" description="Helical" evidence="2">
    <location>
        <begin position="265"/>
        <end position="292"/>
    </location>
</feature>
<evidence type="ECO:0000256" key="1">
    <source>
        <dbReference type="SAM" id="MobiDB-lite"/>
    </source>
</evidence>
<dbReference type="AlphaFoldDB" id="A0AAV8PR70"/>
<feature type="transmembrane region" description="Helical" evidence="2">
    <location>
        <begin position="433"/>
        <end position="456"/>
    </location>
</feature>
<dbReference type="GO" id="GO:0051762">
    <property type="term" value="P:sesquiterpene biosynthetic process"/>
    <property type="evidence" value="ECO:0007669"/>
    <property type="project" value="TreeGrafter"/>
</dbReference>
<dbReference type="InterPro" id="IPR006461">
    <property type="entry name" value="PLAC_motif_containing"/>
</dbReference>
<keyword evidence="2" id="KW-0812">Transmembrane</keyword>
<reference evidence="3 4" key="1">
    <citation type="submission" date="2022-12" db="EMBL/GenBank/DDBJ databases">
        <title>Chromosome-scale assembly of the Ensete ventricosum genome.</title>
        <authorList>
            <person name="Dussert Y."/>
            <person name="Stocks J."/>
            <person name="Wendawek A."/>
            <person name="Woldeyes F."/>
            <person name="Nichols R.A."/>
            <person name="Borrell J.S."/>
        </authorList>
    </citation>
    <scope>NUCLEOTIDE SEQUENCE [LARGE SCALE GENOMIC DNA]</scope>
    <source>
        <strain evidence="4">cv. Maze</strain>
        <tissue evidence="3">Seeds</tissue>
    </source>
</reference>
<comment type="caution">
    <text evidence="3">The sequence shown here is derived from an EMBL/GenBank/DDBJ whole genome shotgun (WGS) entry which is preliminary data.</text>
</comment>
<feature type="transmembrane region" description="Helical" evidence="2">
    <location>
        <begin position="406"/>
        <end position="427"/>
    </location>
</feature>